<dbReference type="PIRSF" id="PIRSF002849">
    <property type="entry name" value="AAA_ATPase_chaperone_MoxR_prd"/>
    <property type="match status" value="1"/>
</dbReference>
<dbReference type="SUPFAM" id="SSF52540">
    <property type="entry name" value="P-loop containing nucleoside triphosphate hydrolases"/>
    <property type="match status" value="1"/>
</dbReference>
<dbReference type="Gene3D" id="3.40.50.300">
    <property type="entry name" value="P-loop containing nucleotide triphosphate hydrolases"/>
    <property type="match status" value="1"/>
</dbReference>
<accession>A0A5B2VSL0</accession>
<dbReference type="Gene3D" id="1.10.8.80">
    <property type="entry name" value="Magnesium chelatase subunit I, C-Terminal domain"/>
    <property type="match status" value="1"/>
</dbReference>
<organism evidence="5 6">
    <name type="scientific">Chitinophaga agrisoli</name>
    <dbReference type="NCBI Taxonomy" id="2607653"/>
    <lineage>
        <taxon>Bacteria</taxon>
        <taxon>Pseudomonadati</taxon>
        <taxon>Bacteroidota</taxon>
        <taxon>Chitinophagia</taxon>
        <taxon>Chitinophagales</taxon>
        <taxon>Chitinophagaceae</taxon>
        <taxon>Chitinophaga</taxon>
    </lineage>
</organism>
<dbReference type="Pfam" id="PF17863">
    <property type="entry name" value="AAA_lid_2"/>
    <property type="match status" value="1"/>
</dbReference>
<dbReference type="FunFam" id="3.40.50.300:FF:000640">
    <property type="entry name" value="MoxR family ATPase"/>
    <property type="match status" value="1"/>
</dbReference>
<dbReference type="PANTHER" id="PTHR42759">
    <property type="entry name" value="MOXR FAMILY PROTEIN"/>
    <property type="match status" value="1"/>
</dbReference>
<dbReference type="InterPro" id="IPR003593">
    <property type="entry name" value="AAA+_ATPase"/>
</dbReference>
<dbReference type="InterPro" id="IPR027417">
    <property type="entry name" value="P-loop_NTPase"/>
</dbReference>
<evidence type="ECO:0000256" key="1">
    <source>
        <dbReference type="ARBA" id="ARBA00022741"/>
    </source>
</evidence>
<name>A0A5B2VSL0_9BACT</name>
<protein>
    <submittedName>
        <fullName evidence="5">MoxR family ATPase</fullName>
    </submittedName>
</protein>
<dbReference type="EMBL" id="VUOC01000003">
    <property type="protein sequence ID" value="KAA2241630.1"/>
    <property type="molecule type" value="Genomic_DNA"/>
</dbReference>
<reference evidence="5 6" key="1">
    <citation type="submission" date="2019-09" db="EMBL/GenBank/DDBJ databases">
        <title>Chitinophaga ginsengihumi sp. nov., isolated from soil of ginseng rhizosphere.</title>
        <authorList>
            <person name="Lee J."/>
        </authorList>
    </citation>
    <scope>NUCLEOTIDE SEQUENCE [LARGE SCALE GENOMIC DNA]</scope>
    <source>
        <strain evidence="5 6">BN140078</strain>
    </source>
</reference>
<dbReference type="InterPro" id="IPR011703">
    <property type="entry name" value="ATPase_AAA-3"/>
</dbReference>
<dbReference type="RefSeq" id="WP_149839137.1">
    <property type="nucleotide sequence ID" value="NZ_VUOC01000003.1"/>
</dbReference>
<dbReference type="InterPro" id="IPR050764">
    <property type="entry name" value="CbbQ/NirQ/NorQ/GpvN"/>
</dbReference>
<keyword evidence="2" id="KW-0067">ATP-binding</keyword>
<evidence type="ECO:0000313" key="6">
    <source>
        <dbReference type="Proteomes" id="UP000324611"/>
    </source>
</evidence>
<comment type="caution">
    <text evidence="5">The sequence shown here is derived from an EMBL/GenBank/DDBJ whole genome shotgun (WGS) entry which is preliminary data.</text>
</comment>
<dbReference type="SMART" id="SM00382">
    <property type="entry name" value="AAA"/>
    <property type="match status" value="1"/>
</dbReference>
<evidence type="ECO:0000256" key="2">
    <source>
        <dbReference type="ARBA" id="ARBA00022840"/>
    </source>
</evidence>
<dbReference type="GO" id="GO:0005524">
    <property type="term" value="F:ATP binding"/>
    <property type="evidence" value="ECO:0007669"/>
    <property type="project" value="UniProtKB-KW"/>
</dbReference>
<proteinExistence type="inferred from homology"/>
<keyword evidence="1" id="KW-0547">Nucleotide-binding</keyword>
<sequence length="326" mass="36414">MDVNTFETRSDLSTLYEAVEAIRAEIGKVIAGQHQMVDLLITGLLTQGHVLIEGVPGVAKTLTAKLLARCVDADFSRIQFTPDIMPADVLGTSVFNPQSREFEYKRGPVFSNLVLIDEINRAPAKTQAALFEVMEERQVTNDGITHALPLPFMVIATQNPIEQEGTYRLPEAQLDRFLFKIEVKYPALAEEVAMLQAMHQHNGIPDVTQLVNRVVTATQIMEFQAQVRKVHIEEKLLHYIAALVQETRVNASLYLGASPRASLAVMNCAKAVAAMRNRDFVTPDDIVEMLPHVLRHRIMLTPEREMEGIAEDEVIAQIIKAVEVPR</sequence>
<evidence type="ECO:0000256" key="3">
    <source>
        <dbReference type="ARBA" id="ARBA00061607"/>
    </source>
</evidence>
<keyword evidence="6" id="KW-1185">Reference proteome</keyword>
<feature type="domain" description="AAA+ ATPase" evidence="4">
    <location>
        <begin position="46"/>
        <end position="187"/>
    </location>
</feature>
<dbReference type="GO" id="GO:0016887">
    <property type="term" value="F:ATP hydrolysis activity"/>
    <property type="evidence" value="ECO:0007669"/>
    <property type="project" value="InterPro"/>
</dbReference>
<evidence type="ECO:0000259" key="4">
    <source>
        <dbReference type="SMART" id="SM00382"/>
    </source>
</evidence>
<comment type="similarity">
    <text evidence="3">Belongs to the MoxR family.</text>
</comment>
<dbReference type="Proteomes" id="UP000324611">
    <property type="component" value="Unassembled WGS sequence"/>
</dbReference>
<evidence type="ECO:0000313" key="5">
    <source>
        <dbReference type="EMBL" id="KAA2241630.1"/>
    </source>
</evidence>
<dbReference type="PANTHER" id="PTHR42759:SF1">
    <property type="entry name" value="MAGNESIUM-CHELATASE SUBUNIT CHLD"/>
    <property type="match status" value="1"/>
</dbReference>
<reference evidence="5 6" key="2">
    <citation type="submission" date="2019-09" db="EMBL/GenBank/DDBJ databases">
        <authorList>
            <person name="Jin C."/>
        </authorList>
    </citation>
    <scope>NUCLEOTIDE SEQUENCE [LARGE SCALE GENOMIC DNA]</scope>
    <source>
        <strain evidence="5 6">BN140078</strain>
    </source>
</reference>
<dbReference type="Pfam" id="PF07726">
    <property type="entry name" value="AAA_3"/>
    <property type="match status" value="1"/>
</dbReference>
<gene>
    <name evidence="5" type="ORF">F0L74_17240</name>
</gene>
<dbReference type="AlphaFoldDB" id="A0A5B2VSL0"/>
<dbReference type="InterPro" id="IPR041628">
    <property type="entry name" value="ChlI/MoxR_AAA_lid"/>
</dbReference>